<name>A0ABR7HCU2_9FIRM</name>
<dbReference type="Proteomes" id="UP000634672">
    <property type="component" value="Unassembled WGS sequence"/>
</dbReference>
<dbReference type="EMBL" id="JACOPB010000014">
    <property type="protein sequence ID" value="MBC5711013.1"/>
    <property type="molecule type" value="Genomic_DNA"/>
</dbReference>
<protein>
    <submittedName>
        <fullName evidence="1">Uncharacterized protein</fullName>
    </submittedName>
</protein>
<keyword evidence="2" id="KW-1185">Reference proteome</keyword>
<proteinExistence type="predicted"/>
<evidence type="ECO:0000313" key="2">
    <source>
        <dbReference type="Proteomes" id="UP000634672"/>
    </source>
</evidence>
<organism evidence="1 2">
    <name type="scientific">Hungatella hominis</name>
    <dbReference type="NCBI Taxonomy" id="2763050"/>
    <lineage>
        <taxon>Bacteria</taxon>
        <taxon>Bacillati</taxon>
        <taxon>Bacillota</taxon>
        <taxon>Clostridia</taxon>
        <taxon>Lachnospirales</taxon>
        <taxon>Lachnospiraceae</taxon>
        <taxon>Hungatella</taxon>
    </lineage>
</organism>
<accession>A0ABR7HCU2</accession>
<reference evidence="1 2" key="1">
    <citation type="submission" date="2020-08" db="EMBL/GenBank/DDBJ databases">
        <title>Genome public.</title>
        <authorList>
            <person name="Liu C."/>
            <person name="Sun Q."/>
        </authorList>
    </citation>
    <scope>NUCLEOTIDE SEQUENCE [LARGE SCALE GENOMIC DNA]</scope>
    <source>
        <strain evidence="1 2">NSJ-66</strain>
    </source>
</reference>
<comment type="caution">
    <text evidence="1">The sequence shown here is derived from an EMBL/GenBank/DDBJ whole genome shotgun (WGS) entry which is preliminary data.</text>
</comment>
<sequence>MAEIYKVQIEDESGNIHYPHTTADVVFLSDGKKAEQVIKDLDDKKHTHSNKTVIDKITQTLLDHWSAAYTHVSDAVKHITSAERTNWDDANSKKHTHSNKSVIDKVTQAMLDKLAGIAAGAEVNVQPDWSTTDTASDAYIKNKPASMPASDVSAWAKAAAKPSYGWTEITGKPSTFAPSTHNHAASQVTQDATHRFTTDTEKAKWNEIEEVKQSLEKYASITVAGELLNLPGGGDIAVSGEILTIPLRI</sequence>
<gene>
    <name evidence="1" type="ORF">H8S75_24040</name>
</gene>
<dbReference type="RefSeq" id="WP_187023708.1">
    <property type="nucleotide sequence ID" value="NZ_JACOPB010000014.1"/>
</dbReference>
<evidence type="ECO:0000313" key="1">
    <source>
        <dbReference type="EMBL" id="MBC5711013.1"/>
    </source>
</evidence>